<evidence type="ECO:0008006" key="3">
    <source>
        <dbReference type="Google" id="ProtNLM"/>
    </source>
</evidence>
<dbReference type="SUPFAM" id="SSF143100">
    <property type="entry name" value="TTHA1013/TTHA0281-like"/>
    <property type="match status" value="1"/>
</dbReference>
<keyword evidence="2" id="KW-1185">Reference proteome</keyword>
<dbReference type="Proteomes" id="UP000292027">
    <property type="component" value="Unassembled WGS sequence"/>
</dbReference>
<evidence type="ECO:0000313" key="2">
    <source>
        <dbReference type="Proteomes" id="UP000292027"/>
    </source>
</evidence>
<gene>
    <name evidence="1" type="ORF">EV645_7382</name>
</gene>
<organism evidence="1 2">
    <name type="scientific">Kribbella rubisoli</name>
    <dbReference type="NCBI Taxonomy" id="3075929"/>
    <lineage>
        <taxon>Bacteria</taxon>
        <taxon>Bacillati</taxon>
        <taxon>Actinomycetota</taxon>
        <taxon>Actinomycetes</taxon>
        <taxon>Propionibacteriales</taxon>
        <taxon>Kribbellaceae</taxon>
        <taxon>Kribbella</taxon>
    </lineage>
</organism>
<dbReference type="RefSeq" id="WP_130448881.1">
    <property type="nucleotide sequence ID" value="NZ_SHKR01000017.1"/>
</dbReference>
<dbReference type="Gene3D" id="3.30.160.250">
    <property type="match status" value="1"/>
</dbReference>
<proteinExistence type="predicted"/>
<reference evidence="1 2" key="1">
    <citation type="journal article" date="2015" name="Stand. Genomic Sci.">
        <title>Genomic Encyclopedia of Bacterial and Archaeal Type Strains, Phase III: the genomes of soil and plant-associated and newly described type strains.</title>
        <authorList>
            <person name="Whitman W.B."/>
            <person name="Woyke T."/>
            <person name="Klenk H.P."/>
            <person name="Zhou Y."/>
            <person name="Lilburn T.G."/>
            <person name="Beck B.J."/>
            <person name="De Vos P."/>
            <person name="Vandamme P."/>
            <person name="Eisen J.A."/>
            <person name="Garrity G."/>
            <person name="Hugenholtz P."/>
            <person name="Kyrpides N.C."/>
        </authorList>
    </citation>
    <scope>NUCLEOTIDE SEQUENCE [LARGE SCALE GENOMIC DNA]</scope>
    <source>
        <strain evidence="1 2">VKM Ac-2540</strain>
    </source>
</reference>
<evidence type="ECO:0000313" key="1">
    <source>
        <dbReference type="EMBL" id="RZU03355.1"/>
    </source>
</evidence>
<dbReference type="OrthoDB" id="3298349at2"/>
<sequence length="74" mass="7984">MRRELQIPFTVEQDENGDWCAAAALTPDAFANGQGETREEAIEDLKAAIVLLAEEVGVPEQLTVAVEDVAGKRS</sequence>
<dbReference type="EMBL" id="SHKR01000017">
    <property type="protein sequence ID" value="RZU03355.1"/>
    <property type="molecule type" value="Genomic_DNA"/>
</dbReference>
<dbReference type="InterPro" id="IPR035069">
    <property type="entry name" value="TTHA1013/TTHA0281-like"/>
</dbReference>
<protein>
    <recommendedName>
        <fullName evidence="3">Type II toxin-antitoxin system HicB family antitoxin</fullName>
    </recommendedName>
</protein>
<dbReference type="AlphaFoldDB" id="A0A4Q7W2Z4"/>
<accession>A0A4Q7W2Z4</accession>
<name>A0A4Q7W2Z4_9ACTN</name>
<comment type="caution">
    <text evidence="1">The sequence shown here is derived from an EMBL/GenBank/DDBJ whole genome shotgun (WGS) entry which is preliminary data.</text>
</comment>